<protein>
    <submittedName>
        <fullName evidence="1">Putative sensory transduction regulator</fullName>
    </submittedName>
</protein>
<dbReference type="STRING" id="1203190.GCA_000312345_01049"/>
<evidence type="ECO:0000313" key="1">
    <source>
        <dbReference type="EMBL" id="SDS53757.1"/>
    </source>
</evidence>
<dbReference type="Pfam" id="PF10722">
    <property type="entry name" value="YbjN"/>
    <property type="match status" value="1"/>
</dbReference>
<dbReference type="OrthoDB" id="4416347at2"/>
<organism evidence="1 2">
    <name type="scientific">Corynebacterium timonense</name>
    <dbReference type="NCBI Taxonomy" id="441500"/>
    <lineage>
        <taxon>Bacteria</taxon>
        <taxon>Bacillati</taxon>
        <taxon>Actinomycetota</taxon>
        <taxon>Actinomycetes</taxon>
        <taxon>Mycobacteriales</taxon>
        <taxon>Corynebacteriaceae</taxon>
        <taxon>Corynebacterium</taxon>
    </lineage>
</organism>
<name>A0A1H1T0G6_9CORY</name>
<dbReference type="EMBL" id="LT629765">
    <property type="protein sequence ID" value="SDS53757.1"/>
    <property type="molecule type" value="Genomic_DNA"/>
</dbReference>
<proteinExistence type="predicted"/>
<evidence type="ECO:0000313" key="2">
    <source>
        <dbReference type="Proteomes" id="UP000182237"/>
    </source>
</evidence>
<keyword evidence="2" id="KW-1185">Reference proteome</keyword>
<sequence>MEFPRLTEEHLLKALSKLGVAAGPDEDGVLGAAFPNAVAQFFLDENFLTVHTVWTGAVAPERQEDVLELINTLNRQIPTGKVTPIVVEETPTIDVREHFFAAHGLSEYQLCVLLDAYFQTAFMVLDEFEQRGIAQNAQV</sequence>
<dbReference type="Proteomes" id="UP000182237">
    <property type="component" value="Chromosome I"/>
</dbReference>
<gene>
    <name evidence="1" type="ORF">SAMN04488539_1871</name>
</gene>
<dbReference type="InterPro" id="IPR019660">
    <property type="entry name" value="Put_sensory_transdc_reg_YbjN"/>
</dbReference>
<dbReference type="AlphaFoldDB" id="A0A1H1T0G6"/>
<accession>A0A1H1T0G6</accession>
<reference evidence="1 2" key="1">
    <citation type="submission" date="2016-10" db="EMBL/GenBank/DDBJ databases">
        <authorList>
            <person name="de Groot N.N."/>
        </authorList>
    </citation>
    <scope>NUCLEOTIDE SEQUENCE [LARGE SCALE GENOMIC DNA]</scope>
    <source>
        <strain evidence="1 2">DSM 45434</strain>
    </source>
</reference>
<dbReference type="RefSeq" id="WP_019193888.1">
    <property type="nucleotide sequence ID" value="NZ_LT629765.1"/>
</dbReference>
<dbReference type="eggNOG" id="ENOG5031K7U">
    <property type="taxonomic scope" value="Bacteria"/>
</dbReference>